<gene>
    <name evidence="1" type="ORF">METZ01_LOCUS350016</name>
</gene>
<evidence type="ECO:0000313" key="1">
    <source>
        <dbReference type="EMBL" id="SVC97162.1"/>
    </source>
</evidence>
<reference evidence="1" key="1">
    <citation type="submission" date="2018-05" db="EMBL/GenBank/DDBJ databases">
        <authorList>
            <person name="Lanie J.A."/>
            <person name="Ng W.-L."/>
            <person name="Kazmierczak K.M."/>
            <person name="Andrzejewski T.M."/>
            <person name="Davidsen T.M."/>
            <person name="Wayne K.J."/>
            <person name="Tettelin H."/>
            <person name="Glass J.I."/>
            <person name="Rusch D."/>
            <person name="Podicherti R."/>
            <person name="Tsui H.-C.T."/>
            <person name="Winkler M.E."/>
        </authorList>
    </citation>
    <scope>NUCLEOTIDE SEQUENCE</scope>
</reference>
<proteinExistence type="predicted"/>
<dbReference type="EMBL" id="UINC01121768">
    <property type="protein sequence ID" value="SVC97162.1"/>
    <property type="molecule type" value="Genomic_DNA"/>
</dbReference>
<accession>A0A382RIV7</accession>
<name>A0A382RIV7_9ZZZZ</name>
<protein>
    <submittedName>
        <fullName evidence="1">Uncharacterized protein</fullName>
    </submittedName>
</protein>
<dbReference type="AlphaFoldDB" id="A0A382RIV7"/>
<organism evidence="1">
    <name type="scientific">marine metagenome</name>
    <dbReference type="NCBI Taxonomy" id="408172"/>
    <lineage>
        <taxon>unclassified sequences</taxon>
        <taxon>metagenomes</taxon>
        <taxon>ecological metagenomes</taxon>
    </lineage>
</organism>
<sequence length="93" mass="10825">MSTQTDLNTLQLMARYNTAIHSLESPDGKECIDVFRRPDATFGFEKYRRDVEDCRGWFPTGYFSDVVFDTAMEALMEAHKHVLWLNHVEGLDH</sequence>